<proteinExistence type="predicted"/>
<protein>
    <recommendedName>
        <fullName evidence="1">RNase H type-1 domain-containing protein</fullName>
    </recommendedName>
</protein>
<evidence type="ECO:0000313" key="2">
    <source>
        <dbReference type="EMBL" id="PKI45428.1"/>
    </source>
</evidence>
<dbReference type="GO" id="GO:0003676">
    <property type="term" value="F:nucleic acid binding"/>
    <property type="evidence" value="ECO:0007669"/>
    <property type="project" value="InterPro"/>
</dbReference>
<keyword evidence="3" id="KW-1185">Reference proteome</keyword>
<dbReference type="GO" id="GO:0004523">
    <property type="term" value="F:RNA-DNA hybrid ribonuclease activity"/>
    <property type="evidence" value="ECO:0007669"/>
    <property type="project" value="InterPro"/>
</dbReference>
<dbReference type="PANTHER" id="PTHR47723">
    <property type="entry name" value="OS05G0353850 PROTEIN"/>
    <property type="match status" value="1"/>
</dbReference>
<dbReference type="InterPro" id="IPR036397">
    <property type="entry name" value="RNaseH_sf"/>
</dbReference>
<organism evidence="2 3">
    <name type="scientific">Punica granatum</name>
    <name type="common">Pomegranate</name>
    <dbReference type="NCBI Taxonomy" id="22663"/>
    <lineage>
        <taxon>Eukaryota</taxon>
        <taxon>Viridiplantae</taxon>
        <taxon>Streptophyta</taxon>
        <taxon>Embryophyta</taxon>
        <taxon>Tracheophyta</taxon>
        <taxon>Spermatophyta</taxon>
        <taxon>Magnoliopsida</taxon>
        <taxon>eudicotyledons</taxon>
        <taxon>Gunneridae</taxon>
        <taxon>Pentapetalae</taxon>
        <taxon>rosids</taxon>
        <taxon>malvids</taxon>
        <taxon>Myrtales</taxon>
        <taxon>Lythraceae</taxon>
        <taxon>Punica</taxon>
    </lineage>
</organism>
<reference evidence="2 3" key="1">
    <citation type="submission" date="2017-11" db="EMBL/GenBank/DDBJ databases">
        <title>De-novo sequencing of pomegranate (Punica granatum L.) genome.</title>
        <authorList>
            <person name="Akparov Z."/>
            <person name="Amiraslanov A."/>
            <person name="Hajiyeva S."/>
            <person name="Abbasov M."/>
            <person name="Kaur K."/>
            <person name="Hamwieh A."/>
            <person name="Solovyev V."/>
            <person name="Salamov A."/>
            <person name="Braich B."/>
            <person name="Kosarev P."/>
            <person name="Mahmoud A."/>
            <person name="Hajiyev E."/>
            <person name="Babayeva S."/>
            <person name="Izzatullayeva V."/>
            <person name="Mammadov A."/>
            <person name="Mammadov A."/>
            <person name="Sharifova S."/>
            <person name="Ojaghi J."/>
            <person name="Eynullazada K."/>
            <person name="Bayramov B."/>
            <person name="Abdulazimova A."/>
            <person name="Shahmuradov I."/>
        </authorList>
    </citation>
    <scope>NUCLEOTIDE SEQUENCE [LARGE SCALE GENOMIC DNA]</scope>
    <source>
        <strain evidence="3">cv. AG2017</strain>
        <tissue evidence="2">Leaf</tissue>
    </source>
</reference>
<evidence type="ECO:0000313" key="3">
    <source>
        <dbReference type="Proteomes" id="UP000233551"/>
    </source>
</evidence>
<dbReference type="Proteomes" id="UP000233551">
    <property type="component" value="Unassembled WGS sequence"/>
</dbReference>
<dbReference type="InterPro" id="IPR044730">
    <property type="entry name" value="RNase_H-like_dom_plant"/>
</dbReference>
<evidence type="ECO:0000259" key="1">
    <source>
        <dbReference type="Pfam" id="PF13456"/>
    </source>
</evidence>
<dbReference type="EMBL" id="PGOL01002722">
    <property type="protein sequence ID" value="PKI45428.1"/>
    <property type="molecule type" value="Genomic_DNA"/>
</dbReference>
<dbReference type="InterPro" id="IPR012337">
    <property type="entry name" value="RNaseH-like_sf"/>
</dbReference>
<dbReference type="InterPro" id="IPR002156">
    <property type="entry name" value="RNaseH_domain"/>
</dbReference>
<name>A0A2I0IN42_PUNGR</name>
<comment type="caution">
    <text evidence="2">The sequence shown here is derived from an EMBL/GenBank/DDBJ whole genome shotgun (WGS) entry which is preliminary data.</text>
</comment>
<dbReference type="Gene3D" id="3.30.420.10">
    <property type="entry name" value="Ribonuclease H-like superfamily/Ribonuclease H"/>
    <property type="match status" value="1"/>
</dbReference>
<dbReference type="CDD" id="cd06222">
    <property type="entry name" value="RNase_H_like"/>
    <property type="match status" value="1"/>
</dbReference>
<dbReference type="AlphaFoldDB" id="A0A2I0IN42"/>
<dbReference type="SUPFAM" id="SSF53098">
    <property type="entry name" value="Ribonuclease H-like"/>
    <property type="match status" value="1"/>
</dbReference>
<gene>
    <name evidence="2" type="ORF">CRG98_034233</name>
</gene>
<feature type="domain" description="RNase H type-1" evidence="1">
    <location>
        <begin position="66"/>
        <end position="174"/>
    </location>
</feature>
<dbReference type="PANTHER" id="PTHR47723:SF13">
    <property type="entry name" value="PUTATIVE-RELATED"/>
    <property type="match status" value="1"/>
</dbReference>
<dbReference type="Pfam" id="PF13456">
    <property type="entry name" value="RVT_3"/>
    <property type="match status" value="1"/>
</dbReference>
<sequence length="182" mass="20074">MEQLIMGSSLLGVGCCGLGVTTNFSKLIFIRPSNEGAPISRGASVLLQAGECDLKDGESRGNPRLVVNGGVLRDENGCWILGFTHNVGWASSVTTELWEVFIGLEHAWNLGIRKLVVEVDSEVARNLVAGSAHCSPITARLARVIRCMLEREWLVDLHQCYWKAKSFADWIVRWSLQFPFGS</sequence>
<accession>A0A2I0IN42</accession>
<dbReference type="InterPro" id="IPR053151">
    <property type="entry name" value="RNase_H-like"/>
</dbReference>